<dbReference type="GO" id="GO:0051536">
    <property type="term" value="F:iron-sulfur cluster binding"/>
    <property type="evidence" value="ECO:0007669"/>
    <property type="project" value="UniProtKB-KW"/>
</dbReference>
<dbReference type="PATRIC" id="fig|2234.7.peg.1102"/>
<gene>
    <name evidence="6" type="ORF">XD48_2438</name>
</gene>
<accession>A0A101DYH0</accession>
<dbReference type="AlphaFoldDB" id="A0A101DYH0"/>
<reference evidence="7" key="1">
    <citation type="journal article" date="2015" name="MBio">
        <title>Genome-Resolved Metagenomic Analysis Reveals Roles for Candidate Phyla and Other Microbial Community Members in Biogeochemical Transformations in Oil Reservoirs.</title>
        <authorList>
            <person name="Hu P."/>
            <person name="Tom L."/>
            <person name="Singh A."/>
            <person name="Thomas B.C."/>
            <person name="Baker B.J."/>
            <person name="Piceno Y.M."/>
            <person name="Andersen G.L."/>
            <person name="Banfield J.F."/>
        </authorList>
    </citation>
    <scope>NUCLEOTIDE SEQUENCE [LARGE SCALE GENOMIC DNA]</scope>
</reference>
<keyword evidence="2" id="KW-0560">Oxidoreductase</keyword>
<dbReference type="Proteomes" id="UP000054015">
    <property type="component" value="Unassembled WGS sequence"/>
</dbReference>
<evidence type="ECO:0000259" key="5">
    <source>
        <dbReference type="Pfam" id="PF02662"/>
    </source>
</evidence>
<dbReference type="EMBL" id="LGEX01000141">
    <property type="protein sequence ID" value="KUK05324.1"/>
    <property type="molecule type" value="Genomic_DNA"/>
</dbReference>
<evidence type="ECO:0000256" key="2">
    <source>
        <dbReference type="ARBA" id="ARBA00023002"/>
    </source>
</evidence>
<evidence type="ECO:0000313" key="6">
    <source>
        <dbReference type="EMBL" id="KUK05324.1"/>
    </source>
</evidence>
<evidence type="ECO:0000313" key="7">
    <source>
        <dbReference type="Proteomes" id="UP000054015"/>
    </source>
</evidence>
<evidence type="ECO:0000256" key="3">
    <source>
        <dbReference type="ARBA" id="ARBA00023004"/>
    </source>
</evidence>
<proteinExistence type="predicted"/>
<keyword evidence="3" id="KW-0408">Iron</keyword>
<evidence type="ECO:0000256" key="1">
    <source>
        <dbReference type="ARBA" id="ARBA00022723"/>
    </source>
</evidence>
<feature type="domain" description="F420-non-reducing hydrogenase iron-sulfur subunit D" evidence="5">
    <location>
        <begin position="2"/>
        <end position="122"/>
    </location>
</feature>
<name>A0A101DYH0_ARCFL</name>
<evidence type="ECO:0000256" key="4">
    <source>
        <dbReference type="ARBA" id="ARBA00023014"/>
    </source>
</evidence>
<keyword evidence="1" id="KW-0479">Metal-binding</keyword>
<dbReference type="InterPro" id="IPR003813">
    <property type="entry name" value="MvhD/FlpD"/>
</dbReference>
<organism evidence="6 7">
    <name type="scientific">Archaeoglobus fulgidus</name>
    <dbReference type="NCBI Taxonomy" id="2234"/>
    <lineage>
        <taxon>Archaea</taxon>
        <taxon>Methanobacteriati</taxon>
        <taxon>Methanobacteriota</taxon>
        <taxon>Archaeoglobi</taxon>
        <taxon>Archaeoglobales</taxon>
        <taxon>Archaeoglobaceae</taxon>
        <taxon>Archaeoglobus</taxon>
    </lineage>
</organism>
<protein>
    <submittedName>
        <fullName evidence="6">Heterodisulfide reductase, subunit A/methylviologen reducing hydrogenase, subunit delta</fullName>
    </submittedName>
</protein>
<dbReference type="GO" id="GO:0046872">
    <property type="term" value="F:metal ion binding"/>
    <property type="evidence" value="ECO:0007669"/>
    <property type="project" value="UniProtKB-KW"/>
</dbReference>
<feature type="non-terminal residue" evidence="6">
    <location>
        <position position="1"/>
    </location>
</feature>
<dbReference type="GO" id="GO:0016491">
    <property type="term" value="F:oxidoreductase activity"/>
    <property type="evidence" value="ECO:0007669"/>
    <property type="project" value="UniProtKB-KW"/>
</dbReference>
<sequence>ALAFACWYCSYGAADLAGTTKVQYEPNVRIIRVLCSGRVDPEWVLRALARGIDGVIIAGCRLGECHFKYGNYKAKDRFEALKEALKEVGIEPERVRCIWHSAGEAEGIANDFNEFVEELKKLKS</sequence>
<comment type="caution">
    <text evidence="6">The sequence shown here is derived from an EMBL/GenBank/DDBJ whole genome shotgun (WGS) entry which is preliminary data.</text>
</comment>
<dbReference type="Pfam" id="PF02662">
    <property type="entry name" value="FlpD"/>
    <property type="match status" value="1"/>
</dbReference>
<keyword evidence="4" id="KW-0411">Iron-sulfur</keyword>